<dbReference type="Proteomes" id="UP000570361">
    <property type="component" value="Unassembled WGS sequence"/>
</dbReference>
<dbReference type="EMBL" id="JACHXK010000018">
    <property type="protein sequence ID" value="MBB3113347.1"/>
    <property type="molecule type" value="Genomic_DNA"/>
</dbReference>
<proteinExistence type="inferred from homology"/>
<evidence type="ECO:0000256" key="1">
    <source>
        <dbReference type="ARBA" id="ARBA00004651"/>
    </source>
</evidence>
<evidence type="ECO:0000256" key="7">
    <source>
        <dbReference type="RuleBase" id="RU363032"/>
    </source>
</evidence>
<sequence>MSKESRERSIMSDTDFRKPQVKIGYGVMLLALAALALTMLYPFGTTIFSSLKTRQEVFTYPPSFFPKQLMFENYMEGFRYIDLGRAFANTALLYAGNVLIPLTVIGLAAFSMSQMKLPFRRALTMFFMSTLMIPSATYLIPSFLNLQNLGLIDSYWAFWLAGGANAFSIMLVKSFFDGIHKELFEAARIDGASELRCFFQLALPLSKPVFATLMILTFTNTWNDWYWPSLVISTPEKLPIAPLVYKNIISSMNMPMNIKFSVLTIIMAPPLLFFAIFQKNIVHGLNLSGVKG</sequence>
<feature type="transmembrane region" description="Helical" evidence="7">
    <location>
        <begin position="91"/>
        <end position="110"/>
    </location>
</feature>
<dbReference type="PROSITE" id="PS50928">
    <property type="entry name" value="ABC_TM1"/>
    <property type="match status" value="1"/>
</dbReference>
<feature type="domain" description="ABC transmembrane type-1" evidence="8">
    <location>
        <begin position="87"/>
        <end position="277"/>
    </location>
</feature>
<evidence type="ECO:0000256" key="2">
    <source>
        <dbReference type="ARBA" id="ARBA00022448"/>
    </source>
</evidence>
<feature type="transmembrane region" description="Helical" evidence="7">
    <location>
        <begin position="197"/>
        <end position="219"/>
    </location>
</feature>
<evidence type="ECO:0000313" key="10">
    <source>
        <dbReference type="Proteomes" id="UP000570361"/>
    </source>
</evidence>
<feature type="transmembrane region" description="Helical" evidence="7">
    <location>
        <begin position="122"/>
        <end position="144"/>
    </location>
</feature>
<dbReference type="PANTHER" id="PTHR43744:SF9">
    <property type="entry name" value="POLYGALACTURONAN_RHAMNOGALACTURONAN TRANSPORT SYSTEM PERMEASE PROTEIN YTCP"/>
    <property type="match status" value="1"/>
</dbReference>
<comment type="subcellular location">
    <subcellularLocation>
        <location evidence="1 7">Cell membrane</location>
        <topology evidence="1 7">Multi-pass membrane protein</topology>
    </subcellularLocation>
</comment>
<organism evidence="9 10">
    <name type="scientific">Paenibacillus phyllosphaerae</name>
    <dbReference type="NCBI Taxonomy" id="274593"/>
    <lineage>
        <taxon>Bacteria</taxon>
        <taxon>Bacillati</taxon>
        <taxon>Bacillota</taxon>
        <taxon>Bacilli</taxon>
        <taxon>Bacillales</taxon>
        <taxon>Paenibacillaceae</taxon>
        <taxon>Paenibacillus</taxon>
    </lineage>
</organism>
<feature type="transmembrane region" description="Helical" evidence="7">
    <location>
        <begin position="21"/>
        <end position="43"/>
    </location>
</feature>
<comment type="caution">
    <text evidence="9">The sequence shown here is derived from an EMBL/GenBank/DDBJ whole genome shotgun (WGS) entry which is preliminary data.</text>
</comment>
<dbReference type="InterPro" id="IPR000515">
    <property type="entry name" value="MetI-like"/>
</dbReference>
<accession>A0A7W5B2Q1</accession>
<keyword evidence="2 7" id="KW-0813">Transport</keyword>
<dbReference type="InterPro" id="IPR035906">
    <property type="entry name" value="MetI-like_sf"/>
</dbReference>
<gene>
    <name evidence="9" type="ORF">FHS18_005459</name>
</gene>
<evidence type="ECO:0000313" key="9">
    <source>
        <dbReference type="EMBL" id="MBB3113347.1"/>
    </source>
</evidence>
<dbReference type="RefSeq" id="WP_183603436.1">
    <property type="nucleotide sequence ID" value="NZ_JACHXK010000018.1"/>
</dbReference>
<dbReference type="GO" id="GO:0055085">
    <property type="term" value="P:transmembrane transport"/>
    <property type="evidence" value="ECO:0007669"/>
    <property type="project" value="InterPro"/>
</dbReference>
<comment type="similarity">
    <text evidence="7">Belongs to the binding-protein-dependent transport system permease family.</text>
</comment>
<dbReference type="Pfam" id="PF00528">
    <property type="entry name" value="BPD_transp_1"/>
    <property type="match status" value="1"/>
</dbReference>
<keyword evidence="10" id="KW-1185">Reference proteome</keyword>
<dbReference type="PANTHER" id="PTHR43744">
    <property type="entry name" value="ABC TRANSPORTER PERMEASE PROTEIN MG189-RELATED-RELATED"/>
    <property type="match status" value="1"/>
</dbReference>
<evidence type="ECO:0000256" key="3">
    <source>
        <dbReference type="ARBA" id="ARBA00022475"/>
    </source>
</evidence>
<reference evidence="9 10" key="1">
    <citation type="submission" date="2020-08" db="EMBL/GenBank/DDBJ databases">
        <title>Genomic Encyclopedia of Type Strains, Phase III (KMG-III): the genomes of soil and plant-associated and newly described type strains.</title>
        <authorList>
            <person name="Whitman W."/>
        </authorList>
    </citation>
    <scope>NUCLEOTIDE SEQUENCE [LARGE SCALE GENOMIC DNA]</scope>
    <source>
        <strain evidence="9 10">CECT 5862</strain>
    </source>
</reference>
<evidence type="ECO:0000256" key="6">
    <source>
        <dbReference type="ARBA" id="ARBA00023136"/>
    </source>
</evidence>
<evidence type="ECO:0000256" key="5">
    <source>
        <dbReference type="ARBA" id="ARBA00022989"/>
    </source>
</evidence>
<keyword evidence="4 7" id="KW-0812">Transmembrane</keyword>
<keyword evidence="3" id="KW-1003">Cell membrane</keyword>
<keyword evidence="5 7" id="KW-1133">Transmembrane helix</keyword>
<evidence type="ECO:0000256" key="4">
    <source>
        <dbReference type="ARBA" id="ARBA00022692"/>
    </source>
</evidence>
<name>A0A7W5B2Q1_9BACL</name>
<keyword evidence="6 7" id="KW-0472">Membrane</keyword>
<feature type="transmembrane region" description="Helical" evidence="7">
    <location>
        <begin position="156"/>
        <end position="176"/>
    </location>
</feature>
<dbReference type="GO" id="GO:0005886">
    <property type="term" value="C:plasma membrane"/>
    <property type="evidence" value="ECO:0007669"/>
    <property type="project" value="UniProtKB-SubCell"/>
</dbReference>
<feature type="transmembrane region" description="Helical" evidence="7">
    <location>
        <begin position="257"/>
        <end position="277"/>
    </location>
</feature>
<protein>
    <submittedName>
        <fullName evidence="9">ABC-type glycerol-3-phosphate transport system permease component</fullName>
    </submittedName>
</protein>
<dbReference type="CDD" id="cd06261">
    <property type="entry name" value="TM_PBP2"/>
    <property type="match status" value="1"/>
</dbReference>
<evidence type="ECO:0000259" key="8">
    <source>
        <dbReference type="PROSITE" id="PS50928"/>
    </source>
</evidence>
<dbReference type="AlphaFoldDB" id="A0A7W5B2Q1"/>
<dbReference type="SUPFAM" id="SSF161098">
    <property type="entry name" value="MetI-like"/>
    <property type="match status" value="1"/>
</dbReference>
<dbReference type="Gene3D" id="1.10.3720.10">
    <property type="entry name" value="MetI-like"/>
    <property type="match status" value="1"/>
</dbReference>